<name>A0A2M4B468_9DIPT</name>
<organism evidence="1">
    <name type="scientific">Anopheles triannulatus</name>
    <dbReference type="NCBI Taxonomy" id="58253"/>
    <lineage>
        <taxon>Eukaryota</taxon>
        <taxon>Metazoa</taxon>
        <taxon>Ecdysozoa</taxon>
        <taxon>Arthropoda</taxon>
        <taxon>Hexapoda</taxon>
        <taxon>Insecta</taxon>
        <taxon>Pterygota</taxon>
        <taxon>Neoptera</taxon>
        <taxon>Endopterygota</taxon>
        <taxon>Diptera</taxon>
        <taxon>Nematocera</taxon>
        <taxon>Culicoidea</taxon>
        <taxon>Culicidae</taxon>
        <taxon>Anophelinae</taxon>
        <taxon>Anopheles</taxon>
    </lineage>
</organism>
<accession>A0A2M4B468</accession>
<reference evidence="1" key="1">
    <citation type="submission" date="2018-01" db="EMBL/GenBank/DDBJ databases">
        <title>An insight into the sialome of Amazonian anophelines.</title>
        <authorList>
            <person name="Ribeiro J.M."/>
            <person name="Scarpassa V."/>
            <person name="Calvo E."/>
        </authorList>
    </citation>
    <scope>NUCLEOTIDE SEQUENCE</scope>
    <source>
        <tissue evidence="1">Salivary glands</tissue>
    </source>
</reference>
<dbReference type="EMBL" id="GGFK01014523">
    <property type="protein sequence ID" value="MBW47844.1"/>
    <property type="molecule type" value="Transcribed_RNA"/>
</dbReference>
<proteinExistence type="predicted"/>
<sequence>MVIRRASASDASRPPVRLLCALSLATTTTTTSIKCCRFCVSGALRWSKMQNALFYRIMEGGRFLTSINLH</sequence>
<evidence type="ECO:0000313" key="1">
    <source>
        <dbReference type="EMBL" id="MBW47844.1"/>
    </source>
</evidence>
<dbReference type="AlphaFoldDB" id="A0A2M4B468"/>
<protein>
    <submittedName>
        <fullName evidence="1">Putative secreted protein</fullName>
    </submittedName>
</protein>